<feature type="region of interest" description="Disordered" evidence="1">
    <location>
        <begin position="97"/>
        <end position="195"/>
    </location>
</feature>
<dbReference type="EMBL" id="WIGN01000138">
    <property type="protein sequence ID" value="KAF6807411.1"/>
    <property type="molecule type" value="Genomic_DNA"/>
</dbReference>
<dbReference type="Proteomes" id="UP000652219">
    <property type="component" value="Unassembled WGS sequence"/>
</dbReference>
<protein>
    <submittedName>
        <fullName evidence="2">Uncharacterized protein</fullName>
    </submittedName>
</protein>
<feature type="compositionally biased region" description="Basic and acidic residues" evidence="1">
    <location>
        <begin position="166"/>
        <end position="177"/>
    </location>
</feature>
<organism evidence="2 3">
    <name type="scientific">Colletotrichum sojae</name>
    <dbReference type="NCBI Taxonomy" id="2175907"/>
    <lineage>
        <taxon>Eukaryota</taxon>
        <taxon>Fungi</taxon>
        <taxon>Dikarya</taxon>
        <taxon>Ascomycota</taxon>
        <taxon>Pezizomycotina</taxon>
        <taxon>Sordariomycetes</taxon>
        <taxon>Hypocreomycetidae</taxon>
        <taxon>Glomerellales</taxon>
        <taxon>Glomerellaceae</taxon>
        <taxon>Colletotrichum</taxon>
        <taxon>Colletotrichum orchidearum species complex</taxon>
    </lineage>
</organism>
<evidence type="ECO:0000313" key="2">
    <source>
        <dbReference type="EMBL" id="KAF6807411.1"/>
    </source>
</evidence>
<evidence type="ECO:0000256" key="1">
    <source>
        <dbReference type="SAM" id="MobiDB-lite"/>
    </source>
</evidence>
<comment type="caution">
    <text evidence="2">The sequence shown here is derived from an EMBL/GenBank/DDBJ whole genome shotgun (WGS) entry which is preliminary data.</text>
</comment>
<evidence type="ECO:0000313" key="3">
    <source>
        <dbReference type="Proteomes" id="UP000652219"/>
    </source>
</evidence>
<feature type="compositionally biased region" description="Polar residues" evidence="1">
    <location>
        <begin position="97"/>
        <end position="112"/>
    </location>
</feature>
<keyword evidence="3" id="KW-1185">Reference proteome</keyword>
<gene>
    <name evidence="2" type="ORF">CSOJ01_08217</name>
</gene>
<feature type="compositionally biased region" description="Basic and acidic residues" evidence="1">
    <location>
        <begin position="142"/>
        <end position="154"/>
    </location>
</feature>
<sequence>MGSIKIGEVSEVARKEGTKDLPLTADRRDKHTVREGRGLLDITYPHRAAGGCSSPPDRMQESRIISIGDVSGIDTCQSMPFASAVAYITVVTTWRQGTLPDGNSSNANSKTPLSPRARNIRSAPNLSVRKKSALACLSPVERGSDTPGRRDSPVRRGQGPIPAAGAEREATARDDPGHASSHACFHPDTRFSPST</sequence>
<dbReference type="AlphaFoldDB" id="A0A8H6J7G6"/>
<reference evidence="2 3" key="1">
    <citation type="journal article" date="2020" name="Phytopathology">
        <title>Genome Sequence Resources of Colletotrichum truncatum, C. plurivorum, C. musicola, and C. sojae: Four Species Pathogenic to Soybean (Glycine max).</title>
        <authorList>
            <person name="Rogerio F."/>
            <person name="Boufleur T.R."/>
            <person name="Ciampi-Guillardi M."/>
            <person name="Sukno S.A."/>
            <person name="Thon M.R."/>
            <person name="Massola Junior N.S."/>
            <person name="Baroncelli R."/>
        </authorList>
    </citation>
    <scope>NUCLEOTIDE SEQUENCE [LARGE SCALE GENOMIC DNA]</scope>
    <source>
        <strain evidence="2 3">LFN0009</strain>
    </source>
</reference>
<name>A0A8H6J7G6_9PEZI</name>
<proteinExistence type="predicted"/>
<accession>A0A8H6J7G6</accession>